<keyword evidence="2" id="KW-1185">Reference proteome</keyword>
<reference evidence="1 2" key="1">
    <citation type="journal article" date="2020" name="Fungal Divers.">
        <title>Resolving the Mortierellaceae phylogeny through synthesis of multi-gene phylogenetics and phylogenomics.</title>
        <authorList>
            <person name="Vandepol N."/>
            <person name="Liber J."/>
            <person name="Desiro A."/>
            <person name="Na H."/>
            <person name="Kennedy M."/>
            <person name="Barry K."/>
            <person name="Grigoriev I.V."/>
            <person name="Miller A.N."/>
            <person name="O'Donnell K."/>
            <person name="Stajich J.E."/>
            <person name="Bonito G."/>
        </authorList>
    </citation>
    <scope>NUCLEOTIDE SEQUENCE [LARGE SCALE GENOMIC DNA]</scope>
    <source>
        <strain evidence="1 2">AD045</strain>
    </source>
</reference>
<proteinExistence type="predicted"/>
<evidence type="ECO:0000313" key="1">
    <source>
        <dbReference type="EMBL" id="KAG0280776.1"/>
    </source>
</evidence>
<name>A0ABQ7JMI8_9FUNG</name>
<protein>
    <submittedName>
        <fullName evidence="1">Uncharacterized protein</fullName>
    </submittedName>
</protein>
<dbReference type="EMBL" id="JAAAIM010001235">
    <property type="protein sequence ID" value="KAG0280776.1"/>
    <property type="molecule type" value="Genomic_DNA"/>
</dbReference>
<dbReference type="Proteomes" id="UP001194696">
    <property type="component" value="Unassembled WGS sequence"/>
</dbReference>
<sequence length="101" mass="11495">VAMSCVLNTMSKRACQHFEKLEGEDLVETAKSLSVIDGFEKHECTIITRKYSSILVEKGADYLRKRLITDRGAIYKEPVDLEQLPLNTELEDKVLQILVLL</sequence>
<accession>A0ABQ7JMI8</accession>
<comment type="caution">
    <text evidence="1">The sequence shown here is derived from an EMBL/GenBank/DDBJ whole genome shotgun (WGS) entry which is preliminary data.</text>
</comment>
<feature type="non-terminal residue" evidence="1">
    <location>
        <position position="1"/>
    </location>
</feature>
<gene>
    <name evidence="1" type="ORF">BGZ96_001426</name>
</gene>
<evidence type="ECO:0000313" key="2">
    <source>
        <dbReference type="Proteomes" id="UP001194696"/>
    </source>
</evidence>
<organism evidence="1 2">
    <name type="scientific">Linnemannia gamsii</name>
    <dbReference type="NCBI Taxonomy" id="64522"/>
    <lineage>
        <taxon>Eukaryota</taxon>
        <taxon>Fungi</taxon>
        <taxon>Fungi incertae sedis</taxon>
        <taxon>Mucoromycota</taxon>
        <taxon>Mortierellomycotina</taxon>
        <taxon>Mortierellomycetes</taxon>
        <taxon>Mortierellales</taxon>
        <taxon>Mortierellaceae</taxon>
        <taxon>Linnemannia</taxon>
    </lineage>
</organism>